<name>A0A4Y3K8A7_CELUD</name>
<proteinExistence type="predicted"/>
<comment type="caution">
    <text evidence="2">The sequence shown here is derived from an EMBL/GenBank/DDBJ whole genome shotgun (WGS) entry which is preliminary data.</text>
</comment>
<keyword evidence="3" id="KW-1185">Reference proteome</keyword>
<dbReference type="Proteomes" id="UP000315842">
    <property type="component" value="Unassembled WGS sequence"/>
</dbReference>
<dbReference type="RefSeq" id="WP_141318295.1">
    <property type="nucleotide sequence ID" value="NZ_BJLP01000004.1"/>
</dbReference>
<dbReference type="AlphaFoldDB" id="A0A4Y3K8A7"/>
<reference evidence="2 3" key="1">
    <citation type="submission" date="2019-06" db="EMBL/GenBank/DDBJ databases">
        <title>Whole genome shotgun sequence of Cellulomonas uda NBRC 3747.</title>
        <authorList>
            <person name="Hosoyama A."/>
            <person name="Uohara A."/>
            <person name="Ohji S."/>
            <person name="Ichikawa N."/>
        </authorList>
    </citation>
    <scope>NUCLEOTIDE SEQUENCE [LARGE SCALE GENOMIC DNA]</scope>
    <source>
        <strain evidence="2 3">NBRC 3747</strain>
    </source>
</reference>
<evidence type="ECO:0000256" key="1">
    <source>
        <dbReference type="SAM" id="MobiDB-lite"/>
    </source>
</evidence>
<dbReference type="EMBL" id="BJLP01000004">
    <property type="protein sequence ID" value="GEA79956.1"/>
    <property type="molecule type" value="Genomic_DNA"/>
</dbReference>
<accession>A0A4Y3K8A7</accession>
<organism evidence="2 3">
    <name type="scientific">Cellulomonas uda</name>
    <dbReference type="NCBI Taxonomy" id="1714"/>
    <lineage>
        <taxon>Bacteria</taxon>
        <taxon>Bacillati</taxon>
        <taxon>Actinomycetota</taxon>
        <taxon>Actinomycetes</taxon>
        <taxon>Micrococcales</taxon>
        <taxon>Cellulomonadaceae</taxon>
        <taxon>Cellulomonas</taxon>
    </lineage>
</organism>
<evidence type="ECO:0000313" key="3">
    <source>
        <dbReference type="Proteomes" id="UP000315842"/>
    </source>
</evidence>
<gene>
    <name evidence="2" type="ORF">CUD01_04000</name>
</gene>
<protein>
    <submittedName>
        <fullName evidence="2">Uncharacterized protein</fullName>
    </submittedName>
</protein>
<sequence>MSTPTAKRTGLVRVQLDTPCLRCGSTDTYGARWHDDDGALIRQVATGCHACGWSSSRYNETHPYGAALAPDPSDADGALPDGSPADALLRFTAVTGLELVALLDVATPDLLAAGSGYPDADVRAAALGHWLALVAATRACYDTHALLSRLRELDPTAADDMAESLRLAAEYSLHGEGFTEWVAAHGIDVDHVFDDAKRASQDSPPALLRVLGEYSRLRARHPAGPLPTPQATPADDEDPATTEAIDTIARHVVATHGPLETGSAWEDYPEIGEHDWSRVCAAAAAVREDLWPEHDRYDAAYGLLAARAVEV</sequence>
<evidence type="ECO:0000313" key="2">
    <source>
        <dbReference type="EMBL" id="GEA79956.1"/>
    </source>
</evidence>
<feature type="region of interest" description="Disordered" evidence="1">
    <location>
        <begin position="219"/>
        <end position="239"/>
    </location>
</feature>